<evidence type="ECO:0000313" key="8">
    <source>
        <dbReference type="EMBL" id="OAQ57152.1"/>
    </source>
</evidence>
<dbReference type="AlphaFoldDB" id="A0A179EVH7"/>
<proteinExistence type="predicted"/>
<dbReference type="Gene3D" id="3.40.50.2300">
    <property type="match status" value="1"/>
</dbReference>
<dbReference type="InterPro" id="IPR001034">
    <property type="entry name" value="DeoR_HTH"/>
</dbReference>
<dbReference type="PATRIC" id="fig|417368.6.peg.838"/>
<dbReference type="SUPFAM" id="SSF63520">
    <property type="entry name" value="PTS-regulatory domain, PRD"/>
    <property type="match status" value="2"/>
</dbReference>
<dbReference type="GO" id="GO:0003700">
    <property type="term" value="F:DNA-binding transcription factor activity"/>
    <property type="evidence" value="ECO:0007669"/>
    <property type="project" value="InterPro"/>
</dbReference>
<organism evidence="8 9">
    <name type="scientific">Enterococcus thailandicus</name>
    <dbReference type="NCBI Taxonomy" id="417368"/>
    <lineage>
        <taxon>Bacteria</taxon>
        <taxon>Bacillati</taxon>
        <taxon>Bacillota</taxon>
        <taxon>Bacilli</taxon>
        <taxon>Lactobacillales</taxon>
        <taxon>Enterococcaceae</taxon>
        <taxon>Enterococcus</taxon>
    </lineage>
</organism>
<protein>
    <submittedName>
        <fullName evidence="8">Transcription antiterminator BglG</fullName>
    </submittedName>
</protein>
<dbReference type="EMBL" id="BJUG01000012">
    <property type="protein sequence ID" value="GEK37820.1"/>
    <property type="molecule type" value="Genomic_DNA"/>
</dbReference>
<keyword evidence="1" id="KW-0677">Repeat</keyword>
<keyword evidence="3" id="KW-0804">Transcription</keyword>
<dbReference type="PROSITE" id="PS51094">
    <property type="entry name" value="PTS_EIIA_TYPE_2"/>
    <property type="match status" value="1"/>
</dbReference>
<dbReference type="InterPro" id="IPR013196">
    <property type="entry name" value="HTH_11"/>
</dbReference>
<dbReference type="CDD" id="cd05568">
    <property type="entry name" value="PTS_IIB_bgl_like"/>
    <property type="match status" value="1"/>
</dbReference>
<dbReference type="SUPFAM" id="SSF46785">
    <property type="entry name" value="Winged helix' DNA-binding domain"/>
    <property type="match status" value="2"/>
</dbReference>
<evidence type="ECO:0000259" key="6">
    <source>
        <dbReference type="PROSITE" id="PS51372"/>
    </source>
</evidence>
<dbReference type="Pfam" id="PF08279">
    <property type="entry name" value="HTH_11"/>
    <property type="match status" value="1"/>
</dbReference>
<feature type="domain" description="HTH deoR-type" evidence="4">
    <location>
        <begin position="2"/>
        <end position="64"/>
    </location>
</feature>
<dbReference type="Gene3D" id="1.10.10.10">
    <property type="entry name" value="Winged helix-like DNA-binding domain superfamily/Winged helix DNA-binding domain"/>
    <property type="match status" value="2"/>
</dbReference>
<evidence type="ECO:0000313" key="7">
    <source>
        <dbReference type="EMBL" id="GEK37820.1"/>
    </source>
</evidence>
<dbReference type="InterPro" id="IPR016152">
    <property type="entry name" value="PTrfase/Anion_transptr"/>
</dbReference>
<dbReference type="PANTHER" id="PTHR30185:SF18">
    <property type="entry name" value="TRANSCRIPTIONAL REGULATOR MTLR"/>
    <property type="match status" value="1"/>
</dbReference>
<evidence type="ECO:0000259" key="5">
    <source>
        <dbReference type="PROSITE" id="PS51094"/>
    </source>
</evidence>
<name>A0A179EVH7_ENTTH</name>
<feature type="domain" description="PRD" evidence="6">
    <location>
        <begin position="182"/>
        <end position="286"/>
    </location>
</feature>
<evidence type="ECO:0000256" key="3">
    <source>
        <dbReference type="ARBA" id="ARBA00023163"/>
    </source>
</evidence>
<dbReference type="Proteomes" id="UP000321361">
    <property type="component" value="Unassembled WGS sequence"/>
</dbReference>
<dbReference type="Proteomes" id="UP000078516">
    <property type="component" value="Unassembled WGS sequence"/>
</dbReference>
<dbReference type="PROSITE" id="PS51000">
    <property type="entry name" value="HTH_DEOR_2"/>
    <property type="match status" value="1"/>
</dbReference>
<dbReference type="OrthoDB" id="3239954at2"/>
<feature type="domain" description="PRD" evidence="6">
    <location>
        <begin position="288"/>
        <end position="395"/>
    </location>
</feature>
<dbReference type="SUPFAM" id="SSF55804">
    <property type="entry name" value="Phoshotransferase/anion transport protein"/>
    <property type="match status" value="1"/>
</dbReference>
<reference evidence="8 9" key="1">
    <citation type="submission" date="2016-04" db="EMBL/GenBank/DDBJ databases">
        <title>Draft genome of an Enterococcus thailandicus strain isolated from bovine feces.</title>
        <authorList>
            <person name="Beukers A.G."/>
            <person name="Zaheer R."/>
            <person name="Goji N."/>
            <person name="Cook S.R."/>
            <person name="Amoako K."/>
            <person name="Chaves A.V."/>
            <person name="Ward M.P."/>
            <person name="Mcallister T.A."/>
        </authorList>
    </citation>
    <scope>NUCLEOTIDE SEQUENCE [LARGE SCALE GENOMIC DNA]</scope>
    <source>
        <strain evidence="8 9">F0711D 46</strain>
    </source>
</reference>
<comment type="caution">
    <text evidence="8">The sequence shown here is derived from an EMBL/GenBank/DDBJ whole genome shotgun (WGS) entry which is preliminary data.</text>
</comment>
<evidence type="ECO:0000256" key="2">
    <source>
        <dbReference type="ARBA" id="ARBA00023015"/>
    </source>
</evidence>
<dbReference type="EMBL" id="LWMN01000001">
    <property type="protein sequence ID" value="OAQ57152.1"/>
    <property type="molecule type" value="Genomic_DNA"/>
</dbReference>
<reference evidence="7 10" key="2">
    <citation type="submission" date="2019-07" db="EMBL/GenBank/DDBJ databases">
        <title>Whole genome shotgun sequence of Enterococcus thailandicus NBRC 101867.</title>
        <authorList>
            <person name="Hosoyama A."/>
            <person name="Uohara A."/>
            <person name="Ohji S."/>
            <person name="Ichikawa N."/>
        </authorList>
    </citation>
    <scope>NUCLEOTIDE SEQUENCE [LARGE SCALE GENOMIC DNA]</scope>
    <source>
        <strain evidence="7 10">NBRC 101867</strain>
    </source>
</reference>
<dbReference type="PROSITE" id="PS51372">
    <property type="entry name" value="PRD_2"/>
    <property type="match status" value="2"/>
</dbReference>
<dbReference type="InterPro" id="IPR050661">
    <property type="entry name" value="BglG_antiterminators"/>
</dbReference>
<dbReference type="Gene3D" id="3.40.930.10">
    <property type="entry name" value="Mannitol-specific EII, Chain A"/>
    <property type="match status" value="1"/>
</dbReference>
<dbReference type="InterPro" id="IPR002178">
    <property type="entry name" value="PTS_EIIA_type-2_dom"/>
</dbReference>
<evidence type="ECO:0000313" key="10">
    <source>
        <dbReference type="Proteomes" id="UP000321361"/>
    </source>
</evidence>
<dbReference type="PANTHER" id="PTHR30185">
    <property type="entry name" value="CRYPTIC BETA-GLUCOSIDE BGL OPERON ANTITERMINATOR"/>
    <property type="match status" value="1"/>
</dbReference>
<dbReference type="InterPro" id="IPR011608">
    <property type="entry name" value="PRD"/>
</dbReference>
<dbReference type="RefSeq" id="WP_067481230.1">
    <property type="nucleotide sequence ID" value="NZ_BJUG01000012.1"/>
</dbReference>
<sequence>MNQRQQSLIYQLIKNNSYLTTKELATCFQVSERTIHSDLNKIEDWLNAHQLPLIIERKKGTGILLVGLPHEKDQVKRLLNEKTETELEKSQLRQLLIFHLLVAKDGLSLEELAEKLFVGRRTVRKELTDLQSFFQQHHLVLVSKTKLGTFITGDEQEKRRLLVKTLRNMQKADPQSPSLKEFFAKDTLKVIQHTLRDVFYENQLEEPAGLSTVEIHIYFMLERMKQLQKVKLSEDENEAVNHTQAQKISSQVLAKLANVYPIEFSPDEINYLALRIANLFSKSQSAARFQGEADELALHLIDQVEQFLGYSLKEDQLLAQNLSSHLSSTYFRLNYGLTISNPLTKNVFSTYTQLFLVLQLILEDYFDKEPFYVPQDEIAYLTIHFQAAIERHQHQKSRRYQTILVSEYSKAMATFLEARLNRELPELTILDLVEHSSELNAEEFPPVDFILTTLPFQHESIPVIEISPMITETDLSRLAKYMLEHVPNKRTKTFDLANFTNPFLIFPHLDLTDPTEILSFMGNVLVENQYVHPEFIESVLERDRHSSTRVASLITLPHGNPFYVKHSTISIATMKQPITWHGEQICVVLLLAVKKNDLKHPEFKKLFSVIHYLEKQPERMNELLQTDHPLEILTLLSSYE</sequence>
<dbReference type="Pfam" id="PF00359">
    <property type="entry name" value="PTS_EIIA_2"/>
    <property type="match status" value="1"/>
</dbReference>
<dbReference type="Pfam" id="PF00874">
    <property type="entry name" value="PRD"/>
    <property type="match status" value="2"/>
</dbReference>
<dbReference type="InterPro" id="IPR036390">
    <property type="entry name" value="WH_DNA-bd_sf"/>
</dbReference>
<evidence type="ECO:0000313" key="9">
    <source>
        <dbReference type="Proteomes" id="UP000078516"/>
    </source>
</evidence>
<gene>
    <name evidence="8" type="ORF">A6E74_01925</name>
    <name evidence="7" type="ORF">ETH01_21070</name>
</gene>
<evidence type="ECO:0000256" key="1">
    <source>
        <dbReference type="ARBA" id="ARBA00022737"/>
    </source>
</evidence>
<accession>A0A179EVH7</accession>
<dbReference type="InterPro" id="IPR036388">
    <property type="entry name" value="WH-like_DNA-bd_sf"/>
</dbReference>
<feature type="domain" description="PTS EIIA type-2" evidence="5">
    <location>
        <begin position="498"/>
        <end position="639"/>
    </location>
</feature>
<dbReference type="Gene3D" id="1.10.1790.10">
    <property type="entry name" value="PRD domain"/>
    <property type="match status" value="2"/>
</dbReference>
<dbReference type="InterPro" id="IPR036634">
    <property type="entry name" value="PRD_sf"/>
</dbReference>
<evidence type="ECO:0000259" key="4">
    <source>
        <dbReference type="PROSITE" id="PS51000"/>
    </source>
</evidence>
<keyword evidence="2" id="KW-0805">Transcription regulation</keyword>
<keyword evidence="9" id="KW-1185">Reference proteome</keyword>